<evidence type="ECO:0000313" key="10">
    <source>
        <dbReference type="EMBL" id="RWR88162.1"/>
    </source>
</evidence>
<dbReference type="PROSITE" id="PS50026">
    <property type="entry name" value="EGF_3"/>
    <property type="match status" value="1"/>
</dbReference>
<dbReference type="Gene3D" id="3.30.200.20">
    <property type="entry name" value="Phosphorylase Kinase, domain 1"/>
    <property type="match status" value="1"/>
</dbReference>
<dbReference type="Pfam" id="PF00954">
    <property type="entry name" value="S_locus_glycop"/>
    <property type="match status" value="1"/>
</dbReference>
<dbReference type="Proteomes" id="UP000283530">
    <property type="component" value="Unassembled WGS sequence"/>
</dbReference>
<reference evidence="10 11" key="1">
    <citation type="journal article" date="2019" name="Nat. Plants">
        <title>Stout camphor tree genome fills gaps in understanding of flowering plant genome evolution.</title>
        <authorList>
            <person name="Chaw S.M."/>
            <person name="Liu Y.C."/>
            <person name="Wu Y.W."/>
            <person name="Wang H.Y."/>
            <person name="Lin C.I."/>
            <person name="Wu C.S."/>
            <person name="Ke H.M."/>
            <person name="Chang L.Y."/>
            <person name="Hsu C.Y."/>
            <person name="Yang H.T."/>
            <person name="Sudianto E."/>
            <person name="Hsu M.H."/>
            <person name="Wu K.P."/>
            <person name="Wang L.N."/>
            <person name="Leebens-Mack J.H."/>
            <person name="Tsai I.J."/>
        </authorList>
    </citation>
    <scope>NUCLEOTIDE SEQUENCE [LARGE SCALE GENOMIC DNA]</scope>
    <source>
        <strain evidence="11">cv. Chaw 1501</strain>
        <tissue evidence="10">Young leaves</tissue>
    </source>
</reference>
<comment type="caution">
    <text evidence="10">The sequence shown here is derived from an EMBL/GenBank/DDBJ whole genome shotgun (WGS) entry which is preliminary data.</text>
</comment>
<evidence type="ECO:0000259" key="9">
    <source>
        <dbReference type="PROSITE" id="PS50026"/>
    </source>
</evidence>
<dbReference type="GO" id="GO:0048544">
    <property type="term" value="P:recognition of pollen"/>
    <property type="evidence" value="ECO:0007669"/>
    <property type="project" value="InterPro"/>
</dbReference>
<protein>
    <submittedName>
        <fullName evidence="10">Receptor-like serine/threonine-protein kinase SD1-8</fullName>
    </submittedName>
</protein>
<dbReference type="InterPro" id="IPR011009">
    <property type="entry name" value="Kinase-like_dom_sf"/>
</dbReference>
<dbReference type="PANTHER" id="PTHR27002">
    <property type="entry name" value="RECEPTOR-LIKE SERINE/THREONINE-PROTEIN KINASE SD1-8"/>
    <property type="match status" value="1"/>
</dbReference>
<evidence type="ECO:0000256" key="6">
    <source>
        <dbReference type="ARBA" id="ARBA00022840"/>
    </source>
</evidence>
<evidence type="ECO:0000256" key="1">
    <source>
        <dbReference type="ARBA" id="ARBA00022527"/>
    </source>
</evidence>
<keyword evidence="10" id="KW-0675">Receptor</keyword>
<comment type="caution">
    <text evidence="8">Lacks conserved residue(s) required for the propagation of feature annotation.</text>
</comment>
<dbReference type="InterPro" id="IPR000742">
    <property type="entry name" value="EGF"/>
</dbReference>
<evidence type="ECO:0000256" key="2">
    <source>
        <dbReference type="ARBA" id="ARBA00022679"/>
    </source>
</evidence>
<sequence length="291" mass="33265">MKPNSVYGFYCVSTPDEVYYTYDVLNSSLISRLVLNRTGHIERYIWDEESGGSNWKLYWSAPKDQCDEYSECGPYGICNVNSSSVCHCVKGFEPKTPDISKARRLSLQLHYQSSQWCFYFVYVDTVTRGRRKKMNERHGDIFNDNETEDSGKGSELQLFSFNVIVAVTKNFSESNMIGKGGFGLVYKVWELWKEDRILELIDSSMSISTSKSEVLRCIQVGLLCVQEKAIDRPNMSSVIYMLGDERIMPSPKQPAFSFWKGNCSDHPQSSTNCIDGCSKNEITITELEARY</sequence>
<dbReference type="SUPFAM" id="SSF56112">
    <property type="entry name" value="Protein kinase-like (PK-like)"/>
    <property type="match status" value="1"/>
</dbReference>
<dbReference type="GO" id="GO:0005886">
    <property type="term" value="C:plasma membrane"/>
    <property type="evidence" value="ECO:0007669"/>
    <property type="project" value="TreeGrafter"/>
</dbReference>
<keyword evidence="4" id="KW-0547">Nucleotide-binding</keyword>
<dbReference type="GO" id="GO:0005524">
    <property type="term" value="F:ATP binding"/>
    <property type="evidence" value="ECO:0007669"/>
    <property type="project" value="UniProtKB-KW"/>
</dbReference>
<evidence type="ECO:0000256" key="4">
    <source>
        <dbReference type="ARBA" id="ARBA00022741"/>
    </source>
</evidence>
<keyword evidence="8" id="KW-0245">EGF-like domain</keyword>
<evidence type="ECO:0000256" key="8">
    <source>
        <dbReference type="PROSITE-ProRule" id="PRU00076"/>
    </source>
</evidence>
<evidence type="ECO:0000256" key="5">
    <source>
        <dbReference type="ARBA" id="ARBA00022777"/>
    </source>
</evidence>
<keyword evidence="6" id="KW-0067">ATP-binding</keyword>
<evidence type="ECO:0000256" key="3">
    <source>
        <dbReference type="ARBA" id="ARBA00022729"/>
    </source>
</evidence>
<dbReference type="InterPro" id="IPR000858">
    <property type="entry name" value="S_locus_glycoprot_dom"/>
</dbReference>
<organism evidence="10 11">
    <name type="scientific">Cinnamomum micranthum f. kanehirae</name>
    <dbReference type="NCBI Taxonomy" id="337451"/>
    <lineage>
        <taxon>Eukaryota</taxon>
        <taxon>Viridiplantae</taxon>
        <taxon>Streptophyta</taxon>
        <taxon>Embryophyta</taxon>
        <taxon>Tracheophyta</taxon>
        <taxon>Spermatophyta</taxon>
        <taxon>Magnoliopsida</taxon>
        <taxon>Magnoliidae</taxon>
        <taxon>Laurales</taxon>
        <taxon>Lauraceae</taxon>
        <taxon>Cinnamomum</taxon>
    </lineage>
</organism>
<accession>A0A3S3MXL9</accession>
<gene>
    <name evidence="10" type="ORF">CKAN_01715100</name>
</gene>
<dbReference type="PANTHER" id="PTHR27002:SF932">
    <property type="entry name" value="RECEPTOR-LIKE SERINE_THREONINE-PROTEIN KINASE"/>
    <property type="match status" value="1"/>
</dbReference>
<name>A0A3S3MXL9_9MAGN</name>
<feature type="domain" description="EGF-like" evidence="9">
    <location>
        <begin position="62"/>
        <end position="98"/>
    </location>
</feature>
<dbReference type="GO" id="GO:0004674">
    <property type="term" value="F:protein serine/threonine kinase activity"/>
    <property type="evidence" value="ECO:0007669"/>
    <property type="project" value="UniProtKB-KW"/>
</dbReference>
<keyword evidence="2" id="KW-0808">Transferase</keyword>
<evidence type="ECO:0000256" key="7">
    <source>
        <dbReference type="ARBA" id="ARBA00023157"/>
    </source>
</evidence>
<keyword evidence="7" id="KW-1015">Disulfide bond</keyword>
<dbReference type="OrthoDB" id="688481at2759"/>
<dbReference type="EMBL" id="QPKB01000007">
    <property type="protein sequence ID" value="RWR88162.1"/>
    <property type="molecule type" value="Genomic_DNA"/>
</dbReference>
<evidence type="ECO:0000313" key="11">
    <source>
        <dbReference type="Proteomes" id="UP000283530"/>
    </source>
</evidence>
<keyword evidence="1" id="KW-0723">Serine/threonine-protein kinase</keyword>
<keyword evidence="11" id="KW-1185">Reference proteome</keyword>
<keyword evidence="5 10" id="KW-0418">Kinase</keyword>
<dbReference type="AlphaFoldDB" id="A0A3S3MXL9"/>
<keyword evidence="3" id="KW-0732">Signal</keyword>
<proteinExistence type="predicted"/>